<feature type="domain" description="VWFA" evidence="12">
    <location>
        <begin position="218"/>
        <end position="390"/>
    </location>
</feature>
<evidence type="ECO:0000256" key="7">
    <source>
        <dbReference type="ARBA" id="ARBA00023180"/>
    </source>
</evidence>
<dbReference type="GO" id="GO:0005581">
    <property type="term" value="C:collagen trimer"/>
    <property type="evidence" value="ECO:0007669"/>
    <property type="project" value="UniProtKB-KW"/>
</dbReference>
<dbReference type="FunFam" id="3.40.50.410:FF:000001">
    <property type="entry name" value="Collagen, type XII, alpha 1"/>
    <property type="match status" value="1"/>
</dbReference>
<evidence type="ECO:0000256" key="2">
    <source>
        <dbReference type="ARBA" id="ARBA00022525"/>
    </source>
</evidence>
<keyword evidence="4 11" id="KW-0732">Signal</keyword>
<dbReference type="SUPFAM" id="SSF53300">
    <property type="entry name" value="vWA-like"/>
    <property type="match status" value="1"/>
</dbReference>
<keyword evidence="6" id="KW-0176">Collagen</keyword>
<dbReference type="PRINTS" id="PR00453">
    <property type="entry name" value="VWFADOMAIN"/>
</dbReference>
<dbReference type="InterPro" id="IPR048287">
    <property type="entry name" value="TSPN-like_N"/>
</dbReference>
<organism evidence="14 15">
    <name type="scientific">Leptobrachium leishanense</name>
    <name type="common">Leishan spiny toad</name>
    <dbReference type="NCBI Taxonomy" id="445787"/>
    <lineage>
        <taxon>Eukaryota</taxon>
        <taxon>Metazoa</taxon>
        <taxon>Chordata</taxon>
        <taxon>Craniata</taxon>
        <taxon>Vertebrata</taxon>
        <taxon>Euteleostomi</taxon>
        <taxon>Amphibia</taxon>
        <taxon>Batrachia</taxon>
        <taxon>Anura</taxon>
        <taxon>Pelobatoidea</taxon>
        <taxon>Megophryidae</taxon>
        <taxon>Leptobrachium</taxon>
    </lineage>
</organism>
<dbReference type="Gene3D" id="2.60.40.10">
    <property type="entry name" value="Immunoglobulins"/>
    <property type="match status" value="5"/>
</dbReference>
<dbReference type="OrthoDB" id="18894at2759"/>
<dbReference type="InterPro" id="IPR036116">
    <property type="entry name" value="FN3_sf"/>
</dbReference>
<evidence type="ECO:0000256" key="1">
    <source>
        <dbReference type="ARBA" id="ARBA00004498"/>
    </source>
</evidence>
<feature type="signal peptide" evidence="11">
    <location>
        <begin position="1"/>
        <end position="24"/>
    </location>
</feature>
<feature type="region of interest" description="Disordered" evidence="10">
    <location>
        <begin position="119"/>
        <end position="156"/>
    </location>
</feature>
<evidence type="ECO:0000256" key="9">
    <source>
        <dbReference type="ARBA" id="ARBA00049648"/>
    </source>
</evidence>
<feature type="domain" description="Fibronectin type-III" evidence="13">
    <location>
        <begin position="692"/>
        <end position="784"/>
    </location>
</feature>
<evidence type="ECO:0000259" key="13">
    <source>
        <dbReference type="PROSITE" id="PS50853"/>
    </source>
</evidence>
<dbReference type="InterPro" id="IPR003961">
    <property type="entry name" value="FN3_dom"/>
</dbReference>
<reference evidence="14" key="2">
    <citation type="submission" date="2025-09" db="UniProtKB">
        <authorList>
            <consortium name="Ensembl"/>
        </authorList>
    </citation>
    <scope>IDENTIFICATION</scope>
</reference>
<dbReference type="Gene3D" id="2.60.120.200">
    <property type="match status" value="1"/>
</dbReference>
<accession>A0A8C5WFJ7</accession>
<evidence type="ECO:0008006" key="16">
    <source>
        <dbReference type="Google" id="ProtNLM"/>
    </source>
</evidence>
<keyword evidence="5" id="KW-0677">Repeat</keyword>
<dbReference type="SMART" id="SM00210">
    <property type="entry name" value="TSPN"/>
    <property type="match status" value="1"/>
</dbReference>
<feature type="compositionally biased region" description="Basic and acidic residues" evidence="10">
    <location>
        <begin position="123"/>
        <end position="138"/>
    </location>
</feature>
<keyword evidence="3" id="KW-0272">Extracellular matrix</keyword>
<dbReference type="CDD" id="cd00063">
    <property type="entry name" value="FN3"/>
    <property type="match status" value="5"/>
</dbReference>
<keyword evidence="8" id="KW-0379">Hydroxylation</keyword>
<evidence type="ECO:0000313" key="15">
    <source>
        <dbReference type="Proteomes" id="UP000694569"/>
    </source>
</evidence>
<dbReference type="Gene3D" id="3.40.50.410">
    <property type="entry name" value="von Willebrand factor, type A domain"/>
    <property type="match status" value="1"/>
</dbReference>
<dbReference type="AlphaFoldDB" id="A0A8C5WFJ7"/>
<dbReference type="InterPro" id="IPR036465">
    <property type="entry name" value="vWFA_dom_sf"/>
</dbReference>
<evidence type="ECO:0000256" key="4">
    <source>
        <dbReference type="ARBA" id="ARBA00022729"/>
    </source>
</evidence>
<proteinExistence type="inferred from homology"/>
<dbReference type="Proteomes" id="UP000694569">
    <property type="component" value="Unplaced"/>
</dbReference>
<evidence type="ECO:0000313" key="14">
    <source>
        <dbReference type="Ensembl" id="ENSLLEP00000034417.1"/>
    </source>
</evidence>
<feature type="domain" description="Fibronectin type-III" evidence="13">
    <location>
        <begin position="421"/>
        <end position="510"/>
    </location>
</feature>
<dbReference type="InterPro" id="IPR050525">
    <property type="entry name" value="ECM_Assembly_Org"/>
</dbReference>
<evidence type="ECO:0000256" key="11">
    <source>
        <dbReference type="SAM" id="SignalP"/>
    </source>
</evidence>
<evidence type="ECO:0000256" key="8">
    <source>
        <dbReference type="ARBA" id="ARBA00023278"/>
    </source>
</evidence>
<dbReference type="SUPFAM" id="SSF49265">
    <property type="entry name" value="Fibronectin type III"/>
    <property type="match status" value="3"/>
</dbReference>
<dbReference type="PROSITE" id="PS50853">
    <property type="entry name" value="FN3"/>
    <property type="match status" value="3"/>
</dbReference>
<keyword evidence="2" id="KW-0964">Secreted</keyword>
<dbReference type="SMART" id="SM00060">
    <property type="entry name" value="FN3"/>
    <property type="match status" value="5"/>
</dbReference>
<evidence type="ECO:0000256" key="3">
    <source>
        <dbReference type="ARBA" id="ARBA00022530"/>
    </source>
</evidence>
<sequence length="1049" mass="114634">MRGAGTPLIACALILSQIFQHGQMQGSGRLKLTVLSEDRLQMKWKESEGFTSGYKVLVKPIAGDPEQEVMLKTKTPKVTVGGLDPEKEYILQIHVIQGNKDSLIAKKRFIIEDLKAQHRISRKKSDEGTPEPPIRDDEPSSSSKGHSIGREKENEGEQLVNLAFGGSNVKKSSAPNNTLAPRPTQRSILKIEREVISPTHSSTKRGAVDLCDTAVEWDIVILVDSSWSVGRANFRLVKNFLGGILSPLHISRDKIRIGLSQYSGEPQTEWDLNTFSSKAEVFDALKKLKYKGGNTFTGLALTHVLEENLRAASGARGQAGKVLILLTDGKSQDDAITVAQTLKDGGIYIFTIGVKNADESELREMASTPTDLTVHMVADFPLLASLVGDVSRALCMRLKEKRRELGAQQMGIKDDTDPHPSPTQLLVSDVTATSMRLSWTPPQQPVPKYRIVYYPSRGGNPQEVVLDGASTSAVLLNLTSRTDYLVSVFTIYGSGVGSGLRGITSTLPLSAPRSLSVDRVTDTSIDLRWQASEVDVVYIVTYAAENEQDHGAKEVKVGGTTVHLSGLAPSTLYTLTVYAASGNESSDPISLQQMTDAASTLRNLHFTNVSHSSVTVHWELESPDRRDVHVTYVSHADPTNKGEVNVTEVVSSVTLKPLISQTLYTVSVASSPGGLQTLASLVGNVTTLKVPPPTALKVTDLTGDSASATWDPGASDVTSYLIKWIPLSGGRLSQISVSGGDQKVLLSGTVYNTEYQVSISARYMDGTQSDALSVRYNKGSCLPINMTGEATDARGYDLMAAFGLGERHYSSINGVSIDAFVLHRSRIFSIAEDAQLTIWTREIHPNGFPPDHTLSFLLRLPSLSAQEAFAVWQVVDEDFQPVLGIVLDPTQKTLKYFHPDLEGEMQEVTFEQQDIKKIFFGSFHKVHVSVSAGTVRLYVDCQKIAQKPINAMGQVKTMGFEILGKLTRTRGPRSGSAAVSTLNHFFHSPSILKDLRDQVNRVELQEPLPCMPTTQRCSRTGCRYAQDTKVQENERHSCCSVHRSLLEYG</sequence>
<evidence type="ECO:0000259" key="12">
    <source>
        <dbReference type="PROSITE" id="PS50234"/>
    </source>
</evidence>
<dbReference type="GeneTree" id="ENSGT00940000153769"/>
<evidence type="ECO:0000256" key="10">
    <source>
        <dbReference type="SAM" id="MobiDB-lite"/>
    </source>
</evidence>
<dbReference type="PANTHER" id="PTHR24020:SF39">
    <property type="entry name" value="COLLAGEN ALPHA-1(XX) CHAIN"/>
    <property type="match status" value="1"/>
</dbReference>
<dbReference type="PROSITE" id="PS50234">
    <property type="entry name" value="VWFA"/>
    <property type="match status" value="1"/>
</dbReference>
<feature type="domain" description="Fibronectin type-III" evidence="13">
    <location>
        <begin position="511"/>
        <end position="600"/>
    </location>
</feature>
<dbReference type="FunFam" id="2.60.40.10:FF:000234">
    <property type="entry name" value="Collagen, type XII, alpha 1"/>
    <property type="match status" value="1"/>
</dbReference>
<reference evidence="14" key="1">
    <citation type="submission" date="2025-08" db="UniProtKB">
        <authorList>
            <consortium name="Ensembl"/>
        </authorList>
    </citation>
    <scope>IDENTIFICATION</scope>
</reference>
<keyword evidence="7" id="KW-0325">Glycoprotein</keyword>
<dbReference type="PANTHER" id="PTHR24020">
    <property type="entry name" value="COLLAGEN ALPHA"/>
    <property type="match status" value="1"/>
</dbReference>
<dbReference type="InterPro" id="IPR013320">
    <property type="entry name" value="ConA-like_dom_sf"/>
</dbReference>
<dbReference type="Ensembl" id="ENSLLET00000035726.1">
    <property type="protein sequence ID" value="ENSLLEP00000034417.1"/>
    <property type="gene ID" value="ENSLLEG00000021584.1"/>
</dbReference>
<evidence type="ECO:0000256" key="6">
    <source>
        <dbReference type="ARBA" id="ARBA00023119"/>
    </source>
</evidence>
<dbReference type="CDD" id="cd01482">
    <property type="entry name" value="vWA_collagen_alphaI-XII-like"/>
    <property type="match status" value="1"/>
</dbReference>
<dbReference type="Pfam" id="PF00041">
    <property type="entry name" value="fn3"/>
    <property type="match status" value="4"/>
</dbReference>
<dbReference type="SMART" id="SM00327">
    <property type="entry name" value="VWA"/>
    <property type="match status" value="1"/>
</dbReference>
<dbReference type="FunFam" id="2.60.40.10:FF:000953">
    <property type="entry name" value="Collagen, type XX, alpha 1"/>
    <property type="match status" value="1"/>
</dbReference>
<protein>
    <recommendedName>
        <fullName evidence="16">Collagen alpha-1(XX) chain</fullName>
    </recommendedName>
</protein>
<comment type="subcellular location">
    <subcellularLocation>
        <location evidence="1">Secreted</location>
        <location evidence="1">Extracellular space</location>
        <location evidence="1">Extracellular matrix</location>
    </subcellularLocation>
</comment>
<dbReference type="InterPro" id="IPR013783">
    <property type="entry name" value="Ig-like_fold"/>
</dbReference>
<dbReference type="SUPFAM" id="SSF49899">
    <property type="entry name" value="Concanavalin A-like lectins/glucanases"/>
    <property type="match status" value="1"/>
</dbReference>
<evidence type="ECO:0000256" key="5">
    <source>
        <dbReference type="ARBA" id="ARBA00022737"/>
    </source>
</evidence>
<keyword evidence="15" id="KW-1185">Reference proteome</keyword>
<feature type="chain" id="PRO_5034670000" description="Collagen alpha-1(XX) chain" evidence="11">
    <location>
        <begin position="25"/>
        <end position="1049"/>
    </location>
</feature>
<dbReference type="InterPro" id="IPR002035">
    <property type="entry name" value="VWF_A"/>
</dbReference>
<comment type="similarity">
    <text evidence="9">Belongs to the fibril-associated collagens with interrupted helices (FACIT) family.</text>
</comment>
<name>A0A8C5WFJ7_9ANUR</name>
<dbReference type="Pfam" id="PF00092">
    <property type="entry name" value="VWA"/>
    <property type="match status" value="1"/>
</dbReference>